<evidence type="ECO:0000313" key="6">
    <source>
        <dbReference type="EMBL" id="RFA16787.1"/>
    </source>
</evidence>
<dbReference type="Gene3D" id="1.10.357.10">
    <property type="entry name" value="Tetracycline Repressor, domain 2"/>
    <property type="match status" value="1"/>
</dbReference>
<dbReference type="Proteomes" id="UP000256709">
    <property type="component" value="Unassembled WGS sequence"/>
</dbReference>
<dbReference type="SUPFAM" id="SSF48498">
    <property type="entry name" value="Tetracyclin repressor-like, C-terminal domain"/>
    <property type="match status" value="1"/>
</dbReference>
<evidence type="ECO:0000256" key="1">
    <source>
        <dbReference type="ARBA" id="ARBA00023015"/>
    </source>
</evidence>
<dbReference type="InterPro" id="IPR001647">
    <property type="entry name" value="HTH_TetR"/>
</dbReference>
<proteinExistence type="predicted"/>
<evidence type="ECO:0000259" key="5">
    <source>
        <dbReference type="PROSITE" id="PS50977"/>
    </source>
</evidence>
<dbReference type="GO" id="GO:0003700">
    <property type="term" value="F:DNA-binding transcription factor activity"/>
    <property type="evidence" value="ECO:0007669"/>
    <property type="project" value="TreeGrafter"/>
</dbReference>
<dbReference type="PANTHER" id="PTHR30055">
    <property type="entry name" value="HTH-TYPE TRANSCRIPTIONAL REGULATOR RUTR"/>
    <property type="match status" value="1"/>
</dbReference>
<gene>
    <name evidence="6" type="ORF">B7R21_01340</name>
</gene>
<sequence>MSKMNYIRFCCDMVFRYSPERASPDLSREASGVLFSPLIRAKDECACTEYSGGMSASTGTTPRGKSRERLSRGVLAASALEIADREGLEAVTIRRVATDNSVTPMALYWHFADKEALFDGIAERIYGEVALPDRVSPWDADLQAVLVAVLEALRGHPLVAEMVPSRIMKSEAGLGIAERVIGLLRSARFSPAEAAQTGMFLLCSLVELVAMEPGQDALGDPEARDAHLRSKRAALESMDPKKFPALLESAEFFLVCPSEDAYFGRGVDFLVAGTLGIQPA</sequence>
<feature type="domain" description="HTH tetR-type" evidence="5">
    <location>
        <begin position="69"/>
        <end position="129"/>
    </location>
</feature>
<dbReference type="GO" id="GO:0000976">
    <property type="term" value="F:transcription cis-regulatory region binding"/>
    <property type="evidence" value="ECO:0007669"/>
    <property type="project" value="TreeGrafter"/>
</dbReference>
<protein>
    <recommendedName>
        <fullName evidence="5">HTH tetR-type domain-containing protein</fullName>
    </recommendedName>
</protein>
<dbReference type="SUPFAM" id="SSF46689">
    <property type="entry name" value="Homeodomain-like"/>
    <property type="match status" value="1"/>
</dbReference>
<dbReference type="AlphaFoldDB" id="A0A3E0W6M7"/>
<dbReference type="Pfam" id="PF02909">
    <property type="entry name" value="TetR_C_1"/>
    <property type="match status" value="1"/>
</dbReference>
<comment type="caution">
    <text evidence="6">The sequence shown here is derived from an EMBL/GenBank/DDBJ whole genome shotgun (WGS) entry which is preliminary data.</text>
</comment>
<dbReference type="EMBL" id="NBXA01000002">
    <property type="protein sequence ID" value="RFA16787.1"/>
    <property type="molecule type" value="Genomic_DNA"/>
</dbReference>
<dbReference type="InterPro" id="IPR009057">
    <property type="entry name" value="Homeodomain-like_sf"/>
</dbReference>
<evidence type="ECO:0000256" key="4">
    <source>
        <dbReference type="PROSITE-ProRule" id="PRU00335"/>
    </source>
</evidence>
<dbReference type="PROSITE" id="PS50977">
    <property type="entry name" value="HTH_TETR_2"/>
    <property type="match status" value="1"/>
</dbReference>
<keyword evidence="2 4" id="KW-0238">DNA-binding</keyword>
<dbReference type="Pfam" id="PF00440">
    <property type="entry name" value="TetR_N"/>
    <property type="match status" value="1"/>
</dbReference>
<evidence type="ECO:0000256" key="2">
    <source>
        <dbReference type="ARBA" id="ARBA00023125"/>
    </source>
</evidence>
<dbReference type="GO" id="GO:0045892">
    <property type="term" value="P:negative regulation of DNA-templated transcription"/>
    <property type="evidence" value="ECO:0007669"/>
    <property type="project" value="InterPro"/>
</dbReference>
<dbReference type="InterPro" id="IPR004111">
    <property type="entry name" value="Repressor_TetR_C"/>
</dbReference>
<evidence type="ECO:0000313" key="7">
    <source>
        <dbReference type="Proteomes" id="UP000256709"/>
    </source>
</evidence>
<dbReference type="InterPro" id="IPR036271">
    <property type="entry name" value="Tet_transcr_reg_TetR-rel_C_sf"/>
</dbReference>
<evidence type="ECO:0000256" key="3">
    <source>
        <dbReference type="ARBA" id="ARBA00023163"/>
    </source>
</evidence>
<dbReference type="OrthoDB" id="329481at2"/>
<reference evidence="6 7" key="1">
    <citation type="submission" date="2017-04" db="EMBL/GenBank/DDBJ databases">
        <title>Comparative genome analysis of Subtercola boreus.</title>
        <authorList>
            <person name="Cho Y.-J."/>
            <person name="Cho A."/>
            <person name="Kim O.-S."/>
            <person name="Lee J.-I."/>
        </authorList>
    </citation>
    <scope>NUCLEOTIDE SEQUENCE [LARGE SCALE GENOMIC DNA]</scope>
    <source>
        <strain evidence="6 7">P27444</strain>
    </source>
</reference>
<keyword evidence="3" id="KW-0804">Transcription</keyword>
<name>A0A3E0W6M7_9MICO</name>
<accession>A0A3E0W6M7</accession>
<keyword evidence="1" id="KW-0805">Transcription regulation</keyword>
<feature type="DNA-binding region" description="H-T-H motif" evidence="4">
    <location>
        <begin position="92"/>
        <end position="111"/>
    </location>
</feature>
<dbReference type="PANTHER" id="PTHR30055:SF151">
    <property type="entry name" value="TRANSCRIPTIONAL REGULATORY PROTEIN"/>
    <property type="match status" value="1"/>
</dbReference>
<organism evidence="6 7">
    <name type="scientific">Subtercola boreus</name>
    <dbReference type="NCBI Taxonomy" id="120213"/>
    <lineage>
        <taxon>Bacteria</taxon>
        <taxon>Bacillati</taxon>
        <taxon>Actinomycetota</taxon>
        <taxon>Actinomycetes</taxon>
        <taxon>Micrococcales</taxon>
        <taxon>Microbacteriaceae</taxon>
        <taxon>Subtercola</taxon>
    </lineage>
</organism>
<dbReference type="InterPro" id="IPR050109">
    <property type="entry name" value="HTH-type_TetR-like_transc_reg"/>
</dbReference>